<gene>
    <name evidence="1" type="ORF">Goklo_005964</name>
</gene>
<protein>
    <submittedName>
        <fullName evidence="1">Uncharacterized protein</fullName>
    </submittedName>
</protein>
<evidence type="ECO:0000313" key="1">
    <source>
        <dbReference type="EMBL" id="MBA0661690.1"/>
    </source>
</evidence>
<dbReference type="Proteomes" id="UP000593573">
    <property type="component" value="Unassembled WGS sequence"/>
</dbReference>
<dbReference type="EMBL" id="JABFAB010000010">
    <property type="protein sequence ID" value="MBA0661690.1"/>
    <property type="molecule type" value="Genomic_DNA"/>
</dbReference>
<evidence type="ECO:0000313" key="2">
    <source>
        <dbReference type="Proteomes" id="UP000593573"/>
    </source>
</evidence>
<dbReference type="InterPro" id="IPR012337">
    <property type="entry name" value="RNaseH-like_sf"/>
</dbReference>
<name>A0A7J8VGK7_9ROSI</name>
<dbReference type="OrthoDB" id="10339196at2759"/>
<dbReference type="SUPFAM" id="SSF53098">
    <property type="entry name" value="Ribonuclease H-like"/>
    <property type="match status" value="1"/>
</dbReference>
<proteinExistence type="predicted"/>
<dbReference type="AlphaFoldDB" id="A0A7J8VGK7"/>
<accession>A0A7J8VGK7</accession>
<sequence length="73" mass="8774">MQKRYHVKEELAKSPSLICLTFDNWNSEHTNDEYIYISAHWWGIDNKIFSITLDNDSYNNVMIYCLKNYFCAN</sequence>
<reference evidence="1 2" key="1">
    <citation type="journal article" date="2019" name="Genome Biol. Evol.">
        <title>Insights into the evolution of the New World diploid cottons (Gossypium, subgenus Houzingenia) based on genome sequencing.</title>
        <authorList>
            <person name="Grover C.E."/>
            <person name="Arick M.A. 2nd"/>
            <person name="Thrash A."/>
            <person name="Conover J.L."/>
            <person name="Sanders W.S."/>
            <person name="Peterson D.G."/>
            <person name="Frelichowski J.E."/>
            <person name="Scheffler J.A."/>
            <person name="Scheffler B.E."/>
            <person name="Wendel J.F."/>
        </authorList>
    </citation>
    <scope>NUCLEOTIDE SEQUENCE [LARGE SCALE GENOMIC DNA]</scope>
    <source>
        <strain evidence="1">57</strain>
        <tissue evidence="1">Leaf</tissue>
    </source>
</reference>
<keyword evidence="2" id="KW-1185">Reference proteome</keyword>
<comment type="caution">
    <text evidence="1">The sequence shown here is derived from an EMBL/GenBank/DDBJ whole genome shotgun (WGS) entry which is preliminary data.</text>
</comment>
<organism evidence="1 2">
    <name type="scientific">Gossypium klotzschianum</name>
    <dbReference type="NCBI Taxonomy" id="34286"/>
    <lineage>
        <taxon>Eukaryota</taxon>
        <taxon>Viridiplantae</taxon>
        <taxon>Streptophyta</taxon>
        <taxon>Embryophyta</taxon>
        <taxon>Tracheophyta</taxon>
        <taxon>Spermatophyta</taxon>
        <taxon>Magnoliopsida</taxon>
        <taxon>eudicotyledons</taxon>
        <taxon>Gunneridae</taxon>
        <taxon>Pentapetalae</taxon>
        <taxon>rosids</taxon>
        <taxon>malvids</taxon>
        <taxon>Malvales</taxon>
        <taxon>Malvaceae</taxon>
        <taxon>Malvoideae</taxon>
        <taxon>Gossypium</taxon>
    </lineage>
</organism>